<keyword evidence="3" id="KW-1185">Reference proteome</keyword>
<dbReference type="EMBL" id="KZ345041">
    <property type="protein sequence ID" value="PIO76589.1"/>
    <property type="molecule type" value="Genomic_DNA"/>
</dbReference>
<evidence type="ECO:0000313" key="2">
    <source>
        <dbReference type="EMBL" id="PIO76589.1"/>
    </source>
</evidence>
<evidence type="ECO:0000259" key="1">
    <source>
        <dbReference type="PROSITE" id="PS50835"/>
    </source>
</evidence>
<protein>
    <recommendedName>
        <fullName evidence="1">Ig-like domain-containing protein</fullName>
    </recommendedName>
</protein>
<feature type="domain" description="Ig-like" evidence="1">
    <location>
        <begin position="164"/>
        <end position="206"/>
    </location>
</feature>
<dbReference type="AlphaFoldDB" id="A0A2G9V260"/>
<evidence type="ECO:0000313" key="3">
    <source>
        <dbReference type="Proteomes" id="UP000230423"/>
    </source>
</evidence>
<dbReference type="PROSITE" id="PS50835">
    <property type="entry name" value="IG_LIKE"/>
    <property type="match status" value="1"/>
</dbReference>
<name>A0A2G9V260_TELCI</name>
<proteinExistence type="predicted"/>
<accession>A0A2G9V260</accession>
<dbReference type="InterPro" id="IPR007110">
    <property type="entry name" value="Ig-like_dom"/>
</dbReference>
<reference evidence="2 3" key="1">
    <citation type="submission" date="2015-09" db="EMBL/GenBank/DDBJ databases">
        <title>Draft genome of the parasitic nematode Teladorsagia circumcincta isolate WARC Sus (inbred).</title>
        <authorList>
            <person name="Mitreva M."/>
        </authorList>
    </citation>
    <scope>NUCLEOTIDE SEQUENCE [LARGE SCALE GENOMIC DNA]</scope>
    <source>
        <strain evidence="2 3">S</strain>
    </source>
</reference>
<dbReference type="Proteomes" id="UP000230423">
    <property type="component" value="Unassembled WGS sequence"/>
</dbReference>
<gene>
    <name evidence="2" type="ORF">TELCIR_01331</name>
</gene>
<organism evidence="2 3">
    <name type="scientific">Teladorsagia circumcincta</name>
    <name type="common">Brown stomach worm</name>
    <name type="synonym">Ostertagia circumcincta</name>
    <dbReference type="NCBI Taxonomy" id="45464"/>
    <lineage>
        <taxon>Eukaryota</taxon>
        <taxon>Metazoa</taxon>
        <taxon>Ecdysozoa</taxon>
        <taxon>Nematoda</taxon>
        <taxon>Chromadorea</taxon>
        <taxon>Rhabditida</taxon>
        <taxon>Rhabditina</taxon>
        <taxon>Rhabditomorpha</taxon>
        <taxon>Strongyloidea</taxon>
        <taxon>Trichostrongylidae</taxon>
        <taxon>Teladorsagia</taxon>
    </lineage>
</organism>
<sequence>MNSVASALSPPVKVTVQYLDGFEEVDPSEQVLYAAEGGHFVIKRPALIANSDPLPNTDYSWYNGETQVVASVDGLGEAVSSIITVLQQDDARDGTRARWILDGVVISGTETGVELSQNNRRLTMIVPDALRSGRNEHNLECKVDAASGVLFDQRSLKIRVTEEPKLRPSPVEKFLPLGSRLTIPCSPRKHSGVPSKIQWYFNGNEV</sequence>
<dbReference type="OrthoDB" id="5863332at2759"/>